<dbReference type="InterPro" id="IPR001030">
    <property type="entry name" value="Acoase/IPM_deHydtase_lsu_aba"/>
</dbReference>
<keyword evidence="7 9" id="KW-0411">Iron-sulfur</keyword>
<dbReference type="Gene3D" id="6.10.190.10">
    <property type="match status" value="1"/>
</dbReference>
<evidence type="ECO:0000256" key="2">
    <source>
        <dbReference type="ARBA" id="ARBA00004717"/>
    </source>
</evidence>
<sequence length="901" mass="98325">MPHNVFDTLKTFKIGNQTCQYYSLPALGKALGVDVQRLPVSLRIVLESVLRNCDGQKVTEEHVRQLANWQPNAKREEEIPFVVARVVLQDFTGVPLLADIGAMRSVAQAMGADPKRIEPLVPVDLVVDHSVMIDYFGSKQALDLNMKLEFKRNQERYQFMKWGMEAFDTFRVVPPGFGIVHQVNLEYLARGVHLDKANNVYYPDSLVGTDSHTTMINGIGVVGWGVGGIEAEAGMLGQPVYFLTPDVVGVELKGQLRGGVTATDLVLTITEMLRREKVVGKFVEFCGEGTASLSVTDRATIGNMAPEYGATMGFFPVDERTIEYFKGTGRTEEEIAAFEAYFKAQKMFGVPKGKDIKFTKLLTLDLGSVAPSLAGPKRPQDRIEIGNVKDTFVSLFSKPVAENGFNQPAEKLEQVFTTSAGTKVKNGDILIAAITSCTNTSNPSVMLAAGLLAKKAVEAGLKVSPKIKTSLAPGSRVVTEYLTKTGLLPYLEKLGFDVAAYGCTTCIGNAGDLAADLNEAINDNDLVCAAVLSGNRNFEARIHPNIKANFLASPPLVVAYALAGTMLRDLMTEPVGKGKNGDVWLGDIWPSTEEVQNLLKFALDSDVYRENYSDVRTNPGKLWENIKGVSGEVYNWPTSTYIAEPPFFKDFGMEPAAMPTVRGARALGIFGDSVTTDHISPAGSIKETSPAGKWLKEHGVMKADFNSYGSRRGNHEIMMRGTFANVRIKNLMIPPREDGSRFEGGETLYQPSGEQMPIYDAAMKYIEAGVPTVVFGGEEYGTGSSRDWAAKGTQLLGVKAVVARSFERIHRSNLVGMGVLPLQFKGDDSVQSLNITGEETFDVSGLENGIKPQQDVTLTIHRKDGSSQQVQVLLRIDTPIEVDYYQHGGILPFVLRQLLAA</sequence>
<dbReference type="InterPro" id="IPR015931">
    <property type="entry name" value="Acnase/IPM_dHydase_lsu_aba_1/3"/>
</dbReference>
<comment type="cofactor">
    <cofactor evidence="1">
        <name>[4Fe-4S] cluster</name>
        <dbReference type="ChEBI" id="CHEBI:49883"/>
    </cofactor>
</comment>
<name>A0ABM6CZ60_9BORD</name>
<dbReference type="InterPro" id="IPR044137">
    <property type="entry name" value="AcnA_IRP_Swivel"/>
</dbReference>
<dbReference type="InterPro" id="IPR036008">
    <property type="entry name" value="Aconitase_4Fe-4S_dom"/>
</dbReference>
<keyword evidence="5" id="KW-0479">Metal-binding</keyword>
<proteinExistence type="inferred from homology"/>
<keyword evidence="4 9" id="KW-0004">4Fe-4S</keyword>
<evidence type="ECO:0000256" key="1">
    <source>
        <dbReference type="ARBA" id="ARBA00001966"/>
    </source>
</evidence>
<keyword evidence="6 9" id="KW-0408">Iron</keyword>
<comment type="catalytic activity">
    <reaction evidence="8 9">
        <text>citrate = D-threo-isocitrate</text>
        <dbReference type="Rhea" id="RHEA:10336"/>
        <dbReference type="ChEBI" id="CHEBI:15562"/>
        <dbReference type="ChEBI" id="CHEBI:16947"/>
        <dbReference type="EC" id="4.2.1.3"/>
    </reaction>
</comment>
<evidence type="ECO:0000256" key="6">
    <source>
        <dbReference type="ARBA" id="ARBA00023004"/>
    </source>
</evidence>
<evidence type="ECO:0000256" key="9">
    <source>
        <dbReference type="RuleBase" id="RU361275"/>
    </source>
</evidence>
<dbReference type="Gene3D" id="3.30.499.10">
    <property type="entry name" value="Aconitase, domain 3"/>
    <property type="match status" value="2"/>
</dbReference>
<feature type="domain" description="Aconitase/3-isopropylmalate dehydratase large subunit alpha/beta/alpha" evidence="10">
    <location>
        <begin position="69"/>
        <end position="564"/>
    </location>
</feature>
<evidence type="ECO:0000256" key="4">
    <source>
        <dbReference type="ARBA" id="ARBA00022485"/>
    </source>
</evidence>
<comment type="pathway">
    <text evidence="2">Carbohydrate metabolism; tricarboxylic acid cycle; isocitrate from oxaloacetate: step 2/2.</text>
</comment>
<evidence type="ECO:0000259" key="11">
    <source>
        <dbReference type="Pfam" id="PF00694"/>
    </source>
</evidence>
<dbReference type="EC" id="4.2.1.3" evidence="9"/>
<dbReference type="NCBIfam" id="NF006757">
    <property type="entry name" value="PRK09277.1"/>
    <property type="match status" value="1"/>
</dbReference>
<evidence type="ECO:0000313" key="13">
    <source>
        <dbReference type="Proteomes" id="UP000091897"/>
    </source>
</evidence>
<dbReference type="Pfam" id="PF00330">
    <property type="entry name" value="Aconitase"/>
    <property type="match status" value="1"/>
</dbReference>
<dbReference type="InterPro" id="IPR018136">
    <property type="entry name" value="Aconitase_4Fe-4S_BS"/>
</dbReference>
<accession>A0ABM6CZ60</accession>
<reference evidence="12 13" key="1">
    <citation type="submission" date="2016-06" db="EMBL/GenBank/DDBJ databases">
        <title>Complete genome sequences of Bordetella bronchialis and Bordetella flabilis.</title>
        <authorList>
            <person name="LiPuma J.J."/>
            <person name="Spilker T."/>
        </authorList>
    </citation>
    <scope>NUCLEOTIDE SEQUENCE [LARGE SCALE GENOMIC DNA]</scope>
    <source>
        <strain evidence="12 13">AU3182</strain>
    </source>
</reference>
<evidence type="ECO:0000256" key="3">
    <source>
        <dbReference type="ARBA" id="ARBA00007185"/>
    </source>
</evidence>
<dbReference type="PRINTS" id="PR00415">
    <property type="entry name" value="ACONITASE"/>
</dbReference>
<protein>
    <recommendedName>
        <fullName evidence="9">Aconitate hydratase</fullName>
        <shortName evidence="9">Aconitase</shortName>
        <ecNumber evidence="9">4.2.1.3</ecNumber>
    </recommendedName>
</protein>
<dbReference type="Gene3D" id="3.20.19.10">
    <property type="entry name" value="Aconitase, domain 4"/>
    <property type="match status" value="1"/>
</dbReference>
<dbReference type="PROSITE" id="PS00450">
    <property type="entry name" value="ACONITASE_1"/>
    <property type="match status" value="1"/>
</dbReference>
<dbReference type="RefSeq" id="WP_066358392.1">
    <property type="nucleotide sequence ID" value="NZ_CBCSFJ010000027.1"/>
</dbReference>
<dbReference type="CDD" id="cd01586">
    <property type="entry name" value="AcnA_IRP"/>
    <property type="match status" value="1"/>
</dbReference>
<dbReference type="PANTHER" id="PTHR11670">
    <property type="entry name" value="ACONITASE/IRON-RESPONSIVE ELEMENT FAMILY MEMBER"/>
    <property type="match status" value="1"/>
</dbReference>
<evidence type="ECO:0000259" key="10">
    <source>
        <dbReference type="Pfam" id="PF00330"/>
    </source>
</evidence>
<dbReference type="EMBL" id="CP016170">
    <property type="protein sequence ID" value="ANN69491.1"/>
    <property type="molecule type" value="Genomic_DNA"/>
</dbReference>
<comment type="similarity">
    <text evidence="3 9">Belongs to the aconitase/IPM isomerase family.</text>
</comment>
<dbReference type="InterPro" id="IPR006249">
    <property type="entry name" value="Aconitase/IRP2"/>
</dbReference>
<comment type="function">
    <text evidence="9">Catalyzes the isomerization of citrate to isocitrate via cis-aconitate.</text>
</comment>
<dbReference type="InterPro" id="IPR000573">
    <property type="entry name" value="AconitaseA/IPMdHydase_ssu_swvl"/>
</dbReference>
<dbReference type="SUPFAM" id="SSF53732">
    <property type="entry name" value="Aconitase iron-sulfur domain"/>
    <property type="match status" value="1"/>
</dbReference>
<evidence type="ECO:0000256" key="7">
    <source>
        <dbReference type="ARBA" id="ARBA00023014"/>
    </source>
</evidence>
<evidence type="ECO:0000256" key="8">
    <source>
        <dbReference type="ARBA" id="ARBA00023501"/>
    </source>
</evidence>
<gene>
    <name evidence="12" type="ORF">BAU06_07690</name>
</gene>
<feature type="domain" description="Aconitase A/isopropylmalate dehydratase small subunit swivel" evidence="11">
    <location>
        <begin position="693"/>
        <end position="825"/>
    </location>
</feature>
<dbReference type="SUPFAM" id="SSF52016">
    <property type="entry name" value="LeuD/IlvD-like"/>
    <property type="match status" value="1"/>
</dbReference>
<dbReference type="NCBIfam" id="NF009520">
    <property type="entry name" value="PRK12881.1"/>
    <property type="match status" value="1"/>
</dbReference>
<keyword evidence="9" id="KW-0456">Lyase</keyword>
<evidence type="ECO:0000313" key="12">
    <source>
        <dbReference type="EMBL" id="ANN69491.1"/>
    </source>
</evidence>
<dbReference type="PROSITE" id="PS01244">
    <property type="entry name" value="ACONITASE_2"/>
    <property type="match status" value="1"/>
</dbReference>
<organism evidence="12 13">
    <name type="scientific">Bordetella bronchialis</name>
    <dbReference type="NCBI Taxonomy" id="463025"/>
    <lineage>
        <taxon>Bacteria</taxon>
        <taxon>Pseudomonadati</taxon>
        <taxon>Pseudomonadota</taxon>
        <taxon>Betaproteobacteria</taxon>
        <taxon>Burkholderiales</taxon>
        <taxon>Alcaligenaceae</taxon>
        <taxon>Bordetella</taxon>
    </lineage>
</organism>
<dbReference type="InterPro" id="IPR015928">
    <property type="entry name" value="Aconitase/3IPM_dehydase_swvl"/>
</dbReference>
<evidence type="ECO:0000256" key="5">
    <source>
        <dbReference type="ARBA" id="ARBA00022723"/>
    </source>
</evidence>
<dbReference type="NCBIfam" id="TIGR01341">
    <property type="entry name" value="aconitase_1"/>
    <property type="match status" value="1"/>
</dbReference>
<dbReference type="Proteomes" id="UP000091897">
    <property type="component" value="Chromosome"/>
</dbReference>
<keyword evidence="13" id="KW-1185">Reference proteome</keyword>
<dbReference type="CDD" id="cd01580">
    <property type="entry name" value="AcnA_IRP_Swivel"/>
    <property type="match status" value="1"/>
</dbReference>
<dbReference type="Pfam" id="PF00694">
    <property type="entry name" value="Aconitase_C"/>
    <property type="match status" value="1"/>
</dbReference>